<feature type="domain" description="RNase H type-1" evidence="1">
    <location>
        <begin position="132"/>
        <end position="277"/>
    </location>
</feature>
<dbReference type="InterPro" id="IPR036397">
    <property type="entry name" value="RNaseH_sf"/>
</dbReference>
<evidence type="ECO:0000313" key="2">
    <source>
        <dbReference type="EMBL" id="KAJ1173047.1"/>
    </source>
</evidence>
<sequence>MRVALILKYYLGQNPLAYYSRLLDSVMQGYFPCEQALAAAVNKSTSIVMGAPLTLYAEHPEFTVIQKSKSTLTTQQVSRYKLMLSRPLFKIVWYHLVNPATFLVHEVKKGEETHNGAIYTPEGICQAEDDPILDSEVLFVNKFSTIDQETGVRHTGAAVVMAHSHAASETLHITAQLTLLSHFSAQTAELTALIEAFTQSSGKMVTIYSDSAYVTTTVHSGIGRWRRQGFLTSDGTPVAYRVLLEQLIDVLTLPKRVTMVKCGAHMGGRDFISWGMR</sequence>
<comment type="caution">
    <text evidence="2">The sequence shown here is derived from an EMBL/GenBank/DDBJ whole genome shotgun (WGS) entry which is preliminary data.</text>
</comment>
<accession>A0AAV7T8W5</accession>
<dbReference type="PROSITE" id="PS50879">
    <property type="entry name" value="RNASE_H_1"/>
    <property type="match status" value="1"/>
</dbReference>
<dbReference type="GO" id="GO:0004523">
    <property type="term" value="F:RNA-DNA hybrid ribonuclease activity"/>
    <property type="evidence" value="ECO:0007669"/>
    <property type="project" value="InterPro"/>
</dbReference>
<protein>
    <recommendedName>
        <fullName evidence="1">RNase H type-1 domain-containing protein</fullName>
    </recommendedName>
</protein>
<dbReference type="AlphaFoldDB" id="A0AAV7T8W5"/>
<dbReference type="InterPro" id="IPR012337">
    <property type="entry name" value="RNaseH-like_sf"/>
</dbReference>
<evidence type="ECO:0000259" key="1">
    <source>
        <dbReference type="PROSITE" id="PS50879"/>
    </source>
</evidence>
<name>A0AAV7T8W5_PLEWA</name>
<gene>
    <name evidence="2" type="ORF">NDU88_004889</name>
</gene>
<proteinExistence type="predicted"/>
<dbReference type="Gene3D" id="3.30.420.10">
    <property type="entry name" value="Ribonuclease H-like superfamily/Ribonuclease H"/>
    <property type="match status" value="1"/>
</dbReference>
<evidence type="ECO:0000313" key="3">
    <source>
        <dbReference type="Proteomes" id="UP001066276"/>
    </source>
</evidence>
<dbReference type="InterPro" id="IPR002156">
    <property type="entry name" value="RNaseH_domain"/>
</dbReference>
<dbReference type="Proteomes" id="UP001066276">
    <property type="component" value="Chromosome 4_1"/>
</dbReference>
<dbReference type="Gene3D" id="3.10.20.370">
    <property type="match status" value="1"/>
</dbReference>
<reference evidence="2" key="1">
    <citation type="journal article" date="2022" name="bioRxiv">
        <title>Sequencing and chromosome-scale assembly of the giantPleurodeles waltlgenome.</title>
        <authorList>
            <person name="Brown T."/>
            <person name="Elewa A."/>
            <person name="Iarovenko S."/>
            <person name="Subramanian E."/>
            <person name="Araus A.J."/>
            <person name="Petzold A."/>
            <person name="Susuki M."/>
            <person name="Suzuki K.-i.T."/>
            <person name="Hayashi T."/>
            <person name="Toyoda A."/>
            <person name="Oliveira C."/>
            <person name="Osipova E."/>
            <person name="Leigh N.D."/>
            <person name="Simon A."/>
            <person name="Yun M.H."/>
        </authorList>
    </citation>
    <scope>NUCLEOTIDE SEQUENCE</scope>
    <source>
        <strain evidence="2">20211129_DDA</strain>
        <tissue evidence="2">Liver</tissue>
    </source>
</reference>
<dbReference type="EMBL" id="JANPWB010000007">
    <property type="protein sequence ID" value="KAJ1173047.1"/>
    <property type="molecule type" value="Genomic_DNA"/>
</dbReference>
<organism evidence="2 3">
    <name type="scientific">Pleurodeles waltl</name>
    <name type="common">Iberian ribbed newt</name>
    <dbReference type="NCBI Taxonomy" id="8319"/>
    <lineage>
        <taxon>Eukaryota</taxon>
        <taxon>Metazoa</taxon>
        <taxon>Chordata</taxon>
        <taxon>Craniata</taxon>
        <taxon>Vertebrata</taxon>
        <taxon>Euteleostomi</taxon>
        <taxon>Amphibia</taxon>
        <taxon>Batrachia</taxon>
        <taxon>Caudata</taxon>
        <taxon>Salamandroidea</taxon>
        <taxon>Salamandridae</taxon>
        <taxon>Pleurodelinae</taxon>
        <taxon>Pleurodeles</taxon>
    </lineage>
</organism>
<dbReference type="SUPFAM" id="SSF53098">
    <property type="entry name" value="Ribonuclease H-like"/>
    <property type="match status" value="1"/>
</dbReference>
<keyword evidence="3" id="KW-1185">Reference proteome</keyword>
<dbReference type="GO" id="GO:0003676">
    <property type="term" value="F:nucleic acid binding"/>
    <property type="evidence" value="ECO:0007669"/>
    <property type="project" value="InterPro"/>
</dbReference>
<dbReference type="Pfam" id="PF00075">
    <property type="entry name" value="RNase_H"/>
    <property type="match status" value="1"/>
</dbReference>